<dbReference type="InterPro" id="IPR027417">
    <property type="entry name" value="P-loop_NTPase"/>
</dbReference>
<dbReference type="GO" id="GO:0005524">
    <property type="term" value="F:ATP binding"/>
    <property type="evidence" value="ECO:0007669"/>
    <property type="project" value="InterPro"/>
</dbReference>
<name>A0AAD3H2M2_9STRA</name>
<evidence type="ECO:0000313" key="3">
    <source>
        <dbReference type="EMBL" id="GFH48095.1"/>
    </source>
</evidence>
<feature type="compositionally biased region" description="Basic and acidic residues" evidence="1">
    <location>
        <begin position="408"/>
        <end position="426"/>
    </location>
</feature>
<proteinExistence type="predicted"/>
<reference evidence="3 4" key="1">
    <citation type="journal article" date="2021" name="Sci. Rep.">
        <title>The genome of the diatom Chaetoceros tenuissimus carries an ancient integrated fragment of an extant virus.</title>
        <authorList>
            <person name="Hongo Y."/>
            <person name="Kimura K."/>
            <person name="Takaki Y."/>
            <person name="Yoshida Y."/>
            <person name="Baba S."/>
            <person name="Kobayashi G."/>
            <person name="Nagasaki K."/>
            <person name="Hano T."/>
            <person name="Tomaru Y."/>
        </authorList>
    </citation>
    <scope>NUCLEOTIDE SEQUENCE [LARGE SCALE GENOMIC DNA]</scope>
    <source>
        <strain evidence="3 4">NIES-3715</strain>
    </source>
</reference>
<dbReference type="Pfam" id="PF00004">
    <property type="entry name" value="AAA"/>
    <property type="match status" value="1"/>
</dbReference>
<feature type="region of interest" description="Disordered" evidence="1">
    <location>
        <begin position="408"/>
        <end position="449"/>
    </location>
</feature>
<evidence type="ECO:0000313" key="4">
    <source>
        <dbReference type="Proteomes" id="UP001054902"/>
    </source>
</evidence>
<protein>
    <recommendedName>
        <fullName evidence="2">ATPase AAA-type core domain-containing protein</fullName>
    </recommendedName>
</protein>
<keyword evidence="4" id="KW-1185">Reference proteome</keyword>
<dbReference type="AlphaFoldDB" id="A0AAD3H2M2"/>
<dbReference type="PANTHER" id="PTHR14690:SF0">
    <property type="entry name" value="IQ MOTIF CONTAINING WITH AAA DOMAIN 1"/>
    <property type="match status" value="1"/>
</dbReference>
<dbReference type="PROSITE" id="PS50096">
    <property type="entry name" value="IQ"/>
    <property type="match status" value="1"/>
</dbReference>
<dbReference type="GO" id="GO:0016887">
    <property type="term" value="F:ATP hydrolysis activity"/>
    <property type="evidence" value="ECO:0007669"/>
    <property type="project" value="InterPro"/>
</dbReference>
<comment type="caution">
    <text evidence="3">The sequence shown here is derived from an EMBL/GenBank/DDBJ whole genome shotgun (WGS) entry which is preliminary data.</text>
</comment>
<accession>A0AAD3H2M2</accession>
<dbReference type="InterPro" id="IPR052267">
    <property type="entry name" value="N-DRC_Component"/>
</dbReference>
<dbReference type="Proteomes" id="UP001054902">
    <property type="component" value="Unassembled WGS sequence"/>
</dbReference>
<evidence type="ECO:0000259" key="2">
    <source>
        <dbReference type="Pfam" id="PF00004"/>
    </source>
</evidence>
<evidence type="ECO:0000256" key="1">
    <source>
        <dbReference type="SAM" id="MobiDB-lite"/>
    </source>
</evidence>
<dbReference type="InterPro" id="IPR003959">
    <property type="entry name" value="ATPase_AAA_core"/>
</dbReference>
<dbReference type="EMBL" id="BLLK01000027">
    <property type="protein sequence ID" value="GFH48095.1"/>
    <property type="molecule type" value="Genomic_DNA"/>
</dbReference>
<dbReference type="SUPFAM" id="SSF52540">
    <property type="entry name" value="P-loop containing nucleoside triphosphate hydrolases"/>
    <property type="match status" value="1"/>
</dbReference>
<feature type="domain" description="ATPase AAA-type core" evidence="2">
    <location>
        <begin position="530"/>
        <end position="651"/>
    </location>
</feature>
<gene>
    <name evidence="3" type="ORF">CTEN210_04571</name>
</gene>
<dbReference type="PANTHER" id="PTHR14690">
    <property type="entry name" value="IQ MOTIF CONTAINING WITH AAA DOMAIN 1"/>
    <property type="match status" value="1"/>
</dbReference>
<dbReference type="Gene3D" id="3.40.50.300">
    <property type="entry name" value="P-loop containing nucleotide triphosphate hydrolases"/>
    <property type="match status" value="1"/>
</dbReference>
<sequence length="774" mass="90089">MISIQKRWISCIRTLTKIVDQDVCYEDFTKKNTQARGNRNNQQEAFLAFSVNLYLRYLEIGKELDSIYNEFVEPQKRDHIQETLECLLLRIINFRHYFYSNRLTNEVKVGDEKICFEEGINLSLDIFSRDVRFRFCRLNCFIPSFIKEQQKEEELKEQQHIKFLLSNRNTLKEEENNTVEVGEIDEINGNGRQLMNDTMYYDLSESEFQLLKDEKSIEIQRLVRGFLVRNRQERDKEMRRSIIGMTWNSQNEAKKLEQSNLLQDKRIETSYEQDRNRLNYVQELNMLRENVLKEESIQIKEELLTERVQWITSQIAERNEIPCSFEDFYKEKKKEEDIKPTDVTTHEKVVSGLRQNIDSFENTWKSVELDRNFPFCKELAKDLKVRDEVKEDLRVVVDDQLVTKLIRMKESGGKDKKKPEKGENKTKKGGKSGSSKSKKGKPLPGEKLLKGMSQETMLKKLVAYDLISLPSSEKGLDDMISSGFSTNDKSGYPNLSMTEVKRSLTEYIIYPNCKTNMREKSTIHDTVRSILLYGHDGVGKESLTRALAVELKAVIVDLSPSRIPEEVLSEKHGPTKLIHMVFEVCNSLESPVILLINDCEKYFEPTKKKKGNVLAKFQKDLLLYKNKCLDGKKRIVVVGTSTSPELTDTKALLWKGDSGKPEKQGFFERKIFVPLENLQTFQLESFLSKYYIEQKATFPKSALYLDKHLLSIKSQGYSLGVITACLENVFSESPPNIEVQELEKEIIEELSSSERKTDESYFDFSKKFCQCSQE</sequence>
<organism evidence="3 4">
    <name type="scientific">Chaetoceros tenuissimus</name>
    <dbReference type="NCBI Taxonomy" id="426638"/>
    <lineage>
        <taxon>Eukaryota</taxon>
        <taxon>Sar</taxon>
        <taxon>Stramenopiles</taxon>
        <taxon>Ochrophyta</taxon>
        <taxon>Bacillariophyta</taxon>
        <taxon>Coscinodiscophyceae</taxon>
        <taxon>Chaetocerotophycidae</taxon>
        <taxon>Chaetocerotales</taxon>
        <taxon>Chaetocerotaceae</taxon>
        <taxon>Chaetoceros</taxon>
    </lineage>
</organism>